<evidence type="ECO:0000313" key="2">
    <source>
        <dbReference type="EMBL" id="NML93346.1"/>
    </source>
</evidence>
<comment type="caution">
    <text evidence="2">The sequence shown here is derived from an EMBL/GenBank/DDBJ whole genome shotgun (WGS) entry which is preliminary data.</text>
</comment>
<gene>
    <name evidence="2" type="ORF">HHL27_06635</name>
</gene>
<keyword evidence="3" id="KW-1185">Reference proteome</keyword>
<evidence type="ECO:0008006" key="4">
    <source>
        <dbReference type="Google" id="ProtNLM"/>
    </source>
</evidence>
<dbReference type="Proteomes" id="UP000583556">
    <property type="component" value="Unassembled WGS sequence"/>
</dbReference>
<keyword evidence="1" id="KW-0732">Signal</keyword>
<name>A0A7Y0BP56_9SPHN</name>
<protein>
    <recommendedName>
        <fullName evidence="4">TraB family protein</fullName>
    </recommendedName>
</protein>
<feature type="chain" id="PRO_5030887108" description="TraB family protein" evidence="1">
    <location>
        <begin position="19"/>
        <end position="370"/>
    </location>
</feature>
<accession>A0A7Y0BP56</accession>
<evidence type="ECO:0000313" key="3">
    <source>
        <dbReference type="Proteomes" id="UP000583556"/>
    </source>
</evidence>
<reference evidence="2 3" key="1">
    <citation type="submission" date="2020-04" db="EMBL/GenBank/DDBJ databases">
        <title>Novosphingobium sp. TW-4 isolated from soil.</title>
        <authorList>
            <person name="Dahal R.H."/>
            <person name="Chaudhary D.K."/>
        </authorList>
    </citation>
    <scope>NUCLEOTIDE SEQUENCE [LARGE SCALE GENOMIC DNA]</scope>
    <source>
        <strain evidence="2 3">TW-4</strain>
    </source>
</reference>
<sequence>MVMALYGLLLTAAAAAMAVPPAPSREVNPPSPAARAVWIADAALREPRTDVLVLGTPHLSMLAPDFDRARLEPLLARLQTWRPRMIMVEAVSGAQCDYLRKFAVAYPGVAEDYCPDASAARAALNLDQAGAEAEIERLLATERADRPAAERRRLAALFLAAGDPASARVQWLRLPEPERIAADGLTAGLLATIAATGKRPNENRDVAAALAARLGLERVWPVDDHTGDRAAGPSNAEMEAAIPRLWDNRWSHARKPLIEQIPARLNKGEVLAVYRDENSLDAARYAVASDFAATAADPSPQRYGRRYLAYWETRNLRMVANMREAMGPTPGTRVLAIVGSSHKPYYERYLGVLSEVRVVSTDSVLADKAR</sequence>
<feature type="signal peptide" evidence="1">
    <location>
        <begin position="1"/>
        <end position="18"/>
    </location>
</feature>
<evidence type="ECO:0000256" key="1">
    <source>
        <dbReference type="SAM" id="SignalP"/>
    </source>
</evidence>
<organism evidence="2 3">
    <name type="scientific">Novosphingobium olei</name>
    <dbReference type="NCBI Taxonomy" id="2728851"/>
    <lineage>
        <taxon>Bacteria</taxon>
        <taxon>Pseudomonadati</taxon>
        <taxon>Pseudomonadota</taxon>
        <taxon>Alphaproteobacteria</taxon>
        <taxon>Sphingomonadales</taxon>
        <taxon>Sphingomonadaceae</taxon>
        <taxon>Novosphingobium</taxon>
    </lineage>
</organism>
<dbReference type="Pfam" id="PF18950">
    <property type="entry name" value="DUF5694"/>
    <property type="match status" value="1"/>
</dbReference>
<proteinExistence type="predicted"/>
<dbReference type="InterPro" id="IPR043749">
    <property type="entry name" value="DUF5694"/>
</dbReference>
<dbReference type="EMBL" id="JABBGM010000002">
    <property type="protein sequence ID" value="NML93346.1"/>
    <property type="molecule type" value="Genomic_DNA"/>
</dbReference>
<dbReference type="AlphaFoldDB" id="A0A7Y0BP56"/>